<dbReference type="InterPro" id="IPR036412">
    <property type="entry name" value="HAD-like_sf"/>
</dbReference>
<dbReference type="Gene3D" id="3.40.50.1000">
    <property type="entry name" value="HAD superfamily/HAD-like"/>
    <property type="match status" value="1"/>
</dbReference>
<dbReference type="AlphaFoldDB" id="A0A6N7XAI1"/>
<proteinExistence type="predicted"/>
<keyword evidence="1" id="KW-0378">Hydrolase</keyword>
<protein>
    <submittedName>
        <fullName evidence="1">HAD family hydrolase</fullName>
    </submittedName>
</protein>
<dbReference type="GO" id="GO:0016787">
    <property type="term" value="F:hydrolase activity"/>
    <property type="evidence" value="ECO:0007669"/>
    <property type="project" value="UniProtKB-KW"/>
</dbReference>
<dbReference type="Pfam" id="PF00702">
    <property type="entry name" value="Hydrolase"/>
    <property type="match status" value="1"/>
</dbReference>
<reference evidence="1 2" key="1">
    <citation type="submission" date="2019-08" db="EMBL/GenBank/DDBJ databases">
        <title>In-depth cultivation of the pig gut microbiome towards novel bacterial diversity and tailored functional studies.</title>
        <authorList>
            <person name="Wylensek D."/>
            <person name="Hitch T.C.A."/>
            <person name="Clavel T."/>
        </authorList>
    </citation>
    <scope>NUCLEOTIDE SEQUENCE [LARGE SCALE GENOMIC DNA]</scope>
    <source>
        <strain evidence="1 2">CA-Schmier-601-WT-1</strain>
    </source>
</reference>
<dbReference type="Proteomes" id="UP000469325">
    <property type="component" value="Unassembled WGS sequence"/>
</dbReference>
<sequence length="250" mass="27999">MIKAVLFDLDDTLLDINLTAFVARFLWGRAKILSRAARVPLPLAYAWQAQGYLEINAPGRRQDSLTNGEFFDRRVSELSGVPMDEASLVNAFGFYEREYIRRFRDGLVMARPQRGARKTVERAMSLGYTVALATNPTFSLAVDLVRMEWAHVDDLDFRLISHIGNSTRCKPEARYYQEFCAQLGLAPEECLMVGNDASRDFPRPDIGLCTAYVGHGLPQRAVWRGPIGELGNHLQEICATLDSQGAGKKV</sequence>
<dbReference type="InterPro" id="IPR023214">
    <property type="entry name" value="HAD_sf"/>
</dbReference>
<dbReference type="PRINTS" id="PR00413">
    <property type="entry name" value="HADHALOGNASE"/>
</dbReference>
<dbReference type="EMBL" id="VUNC01000003">
    <property type="protein sequence ID" value="MST72552.1"/>
    <property type="molecule type" value="Genomic_DNA"/>
</dbReference>
<dbReference type="RefSeq" id="WP_154434765.1">
    <property type="nucleotide sequence ID" value="NZ_VUNC01000003.1"/>
</dbReference>
<organism evidence="1 2">
    <name type="scientific">Olsenella porci</name>
    <dbReference type="NCBI Taxonomy" id="2652279"/>
    <lineage>
        <taxon>Bacteria</taxon>
        <taxon>Bacillati</taxon>
        <taxon>Actinomycetota</taxon>
        <taxon>Coriobacteriia</taxon>
        <taxon>Coriobacteriales</taxon>
        <taxon>Atopobiaceae</taxon>
        <taxon>Olsenella</taxon>
    </lineage>
</organism>
<name>A0A6N7XAI1_9ACTN</name>
<comment type="caution">
    <text evidence="1">The sequence shown here is derived from an EMBL/GenBank/DDBJ whole genome shotgun (WGS) entry which is preliminary data.</text>
</comment>
<keyword evidence="2" id="KW-1185">Reference proteome</keyword>
<accession>A0A6N7XAI1</accession>
<dbReference type="SUPFAM" id="SSF56784">
    <property type="entry name" value="HAD-like"/>
    <property type="match status" value="1"/>
</dbReference>
<gene>
    <name evidence="1" type="ORF">FYJ68_05445</name>
</gene>
<evidence type="ECO:0000313" key="1">
    <source>
        <dbReference type="EMBL" id="MST72552.1"/>
    </source>
</evidence>
<evidence type="ECO:0000313" key="2">
    <source>
        <dbReference type="Proteomes" id="UP000469325"/>
    </source>
</evidence>
<dbReference type="InterPro" id="IPR006439">
    <property type="entry name" value="HAD-SF_hydro_IA"/>
</dbReference>